<comment type="similarity">
    <text evidence="1">Belongs to the MlaE permease family.</text>
</comment>
<feature type="transmembrane region" description="Helical" evidence="1">
    <location>
        <begin position="128"/>
        <end position="152"/>
    </location>
</feature>
<keyword evidence="1" id="KW-0472">Membrane</keyword>
<comment type="caution">
    <text evidence="2">The sequence shown here is derived from an EMBL/GenBank/DDBJ whole genome shotgun (WGS) entry which is preliminary data.</text>
</comment>
<feature type="transmembrane region" description="Helical" evidence="1">
    <location>
        <begin position="51"/>
        <end position="71"/>
    </location>
</feature>
<feature type="transmembrane region" description="Helical" evidence="1">
    <location>
        <begin position="83"/>
        <end position="108"/>
    </location>
</feature>
<dbReference type="EMBL" id="VGLS01000170">
    <property type="protein sequence ID" value="MBM3223613.1"/>
    <property type="molecule type" value="Genomic_DNA"/>
</dbReference>
<dbReference type="InterPro" id="IPR003453">
    <property type="entry name" value="ABC_MlaE_roteobac"/>
</dbReference>
<feature type="transmembrane region" description="Helical" evidence="1">
    <location>
        <begin position="12"/>
        <end position="31"/>
    </location>
</feature>
<reference evidence="2" key="1">
    <citation type="submission" date="2019-03" db="EMBL/GenBank/DDBJ databases">
        <title>Lake Tanganyika Metagenome-Assembled Genomes (MAGs).</title>
        <authorList>
            <person name="Tran P."/>
        </authorList>
    </citation>
    <scope>NUCLEOTIDE SEQUENCE</scope>
    <source>
        <strain evidence="2">K_DeepCast_65m_m2_066</strain>
    </source>
</reference>
<dbReference type="AlphaFoldDB" id="A0A937VZU2"/>
<dbReference type="Proteomes" id="UP000712673">
    <property type="component" value="Unassembled WGS sequence"/>
</dbReference>
<protein>
    <submittedName>
        <fullName evidence="2">ABC transporter permease</fullName>
    </submittedName>
</protein>
<evidence type="ECO:0000256" key="1">
    <source>
        <dbReference type="RuleBase" id="RU362044"/>
    </source>
</evidence>
<evidence type="ECO:0000313" key="2">
    <source>
        <dbReference type="EMBL" id="MBM3223613.1"/>
    </source>
</evidence>
<dbReference type="NCBIfam" id="TIGR00056">
    <property type="entry name" value="MlaE family lipid ABC transporter permease subunit"/>
    <property type="match status" value="1"/>
</dbReference>
<keyword evidence="1" id="KW-0812">Transmembrane</keyword>
<feature type="transmembrane region" description="Helical" evidence="1">
    <location>
        <begin position="159"/>
        <end position="180"/>
    </location>
</feature>
<feature type="transmembrane region" description="Helical" evidence="1">
    <location>
        <begin position="232"/>
        <end position="255"/>
    </location>
</feature>
<dbReference type="InterPro" id="IPR030802">
    <property type="entry name" value="Permease_MalE"/>
</dbReference>
<dbReference type="GO" id="GO:0043190">
    <property type="term" value="C:ATP-binding cassette (ABC) transporter complex"/>
    <property type="evidence" value="ECO:0007669"/>
    <property type="project" value="InterPro"/>
</dbReference>
<dbReference type="PANTHER" id="PTHR30188">
    <property type="entry name" value="ABC TRANSPORTER PERMEASE PROTEIN-RELATED"/>
    <property type="match status" value="1"/>
</dbReference>
<proteinExistence type="inferred from homology"/>
<dbReference type="GO" id="GO:0005548">
    <property type="term" value="F:phospholipid transporter activity"/>
    <property type="evidence" value="ECO:0007669"/>
    <property type="project" value="TreeGrafter"/>
</dbReference>
<sequence length="256" mass="27573">MLGKTNLWLSHLASISRLFVLTLYWAFIAPWRERHAGFDRRTVWRLMDETGVQSAPIVILIGTLVGSILVLQTAYQLQSYGQVRLVAGFVAVAVTRELGPLLTAILLTGRVGAAFTAELGTMKVSEEILALEVMAIHPVGFLVAPRFLALLVMLPCLTMIADVAGLLGGFITGTTLYQISPGSYIDTTFRWLLFRDVLSGLIKSVIFAVIITMVGCYRALIVEGGPEGVGHATMGAVVTAIVLIIVADGIFTAILL</sequence>
<organism evidence="2 3">
    <name type="scientific">Tectimicrobiota bacterium</name>
    <dbReference type="NCBI Taxonomy" id="2528274"/>
    <lineage>
        <taxon>Bacteria</taxon>
        <taxon>Pseudomonadati</taxon>
        <taxon>Nitrospinota/Tectimicrobiota group</taxon>
        <taxon>Candidatus Tectimicrobiota</taxon>
    </lineage>
</organism>
<feature type="transmembrane region" description="Helical" evidence="1">
    <location>
        <begin position="200"/>
        <end position="220"/>
    </location>
</feature>
<evidence type="ECO:0000313" key="3">
    <source>
        <dbReference type="Proteomes" id="UP000712673"/>
    </source>
</evidence>
<gene>
    <name evidence="2" type="ORF">FJZ47_07415</name>
</gene>
<dbReference type="Pfam" id="PF02405">
    <property type="entry name" value="MlaE"/>
    <property type="match status" value="1"/>
</dbReference>
<accession>A0A937VZU2</accession>
<keyword evidence="1" id="KW-1133">Transmembrane helix</keyword>
<name>A0A937VZU2_UNCTE</name>